<accession>A0A544QUC2</accession>
<proteinExistence type="predicted"/>
<dbReference type="PANTHER" id="PTHR34547">
    <property type="entry name" value="YACP-LIKE NYN DOMAIN PROTEIN"/>
    <property type="match status" value="1"/>
</dbReference>
<dbReference type="PANTHER" id="PTHR34547:SF1">
    <property type="entry name" value="YACP-LIKE NYN DOMAIN PROTEIN"/>
    <property type="match status" value="1"/>
</dbReference>
<dbReference type="InterPro" id="IPR010298">
    <property type="entry name" value="YacP-like"/>
</dbReference>
<reference evidence="1 2" key="1">
    <citation type="submission" date="2019-02" db="EMBL/GenBank/DDBJ databases">
        <title>Peptostreptococcaceae bacterium ZHW00191 nov., a new bacterium isolated from the human gut.</title>
        <authorList>
            <person name="Zhou H.-W."/>
            <person name="Chen X.-J."/>
        </authorList>
    </citation>
    <scope>NUCLEOTIDE SEQUENCE [LARGE SCALE GENOMIC DNA]</scope>
    <source>
        <strain evidence="1 2">ZHW00191</strain>
    </source>
</reference>
<evidence type="ECO:0000313" key="1">
    <source>
        <dbReference type="EMBL" id="TQQ84282.1"/>
    </source>
</evidence>
<dbReference type="OrthoDB" id="9792160at2"/>
<dbReference type="RefSeq" id="WP_142536262.1">
    <property type="nucleotide sequence ID" value="NZ_SGJB01000012.1"/>
</dbReference>
<dbReference type="EMBL" id="SGJB01000012">
    <property type="protein sequence ID" value="TQQ84282.1"/>
    <property type="molecule type" value="Genomic_DNA"/>
</dbReference>
<sequence length="180" mass="20822">MKLRKAKKKKILIVDGYNIINGWEELARISKDDLETSREKLIDYMIEYSKYTGEKTVIVFDAYNVKNSSGSTEKRSDTVSIVYTRENQTADSYIEKYIAELDDRHNTEIRVATSDFAEQQIVLGKGGSRVSAREMYLDVMQAKEKIGRKKSTHGKTVQRNSIIDHIDEDTFNKLESIRRK</sequence>
<keyword evidence="2" id="KW-1185">Reference proteome</keyword>
<dbReference type="AlphaFoldDB" id="A0A544QUC2"/>
<dbReference type="Proteomes" id="UP000317863">
    <property type="component" value="Unassembled WGS sequence"/>
</dbReference>
<gene>
    <name evidence="1" type="ORF">EXD82_07305</name>
</gene>
<dbReference type="CDD" id="cd10912">
    <property type="entry name" value="PIN_YacP-like"/>
    <property type="match status" value="1"/>
</dbReference>
<protein>
    <submittedName>
        <fullName evidence="1">NYN domain-containing protein</fullName>
    </submittedName>
</protein>
<name>A0A544QUC2_9FIRM</name>
<comment type="caution">
    <text evidence="1">The sequence shown here is derived from an EMBL/GenBank/DDBJ whole genome shotgun (WGS) entry which is preliminary data.</text>
</comment>
<dbReference type="Pfam" id="PF05991">
    <property type="entry name" value="NYN_YacP"/>
    <property type="match status" value="1"/>
</dbReference>
<organism evidence="1 2">
    <name type="scientific">Peptacetobacter hominis</name>
    <dbReference type="NCBI Taxonomy" id="2743610"/>
    <lineage>
        <taxon>Bacteria</taxon>
        <taxon>Bacillati</taxon>
        <taxon>Bacillota</taxon>
        <taxon>Clostridia</taxon>
        <taxon>Peptostreptococcales</taxon>
        <taxon>Peptostreptococcaceae</taxon>
        <taxon>Peptacetobacter</taxon>
    </lineage>
</organism>
<evidence type="ECO:0000313" key="2">
    <source>
        <dbReference type="Proteomes" id="UP000317863"/>
    </source>
</evidence>